<evidence type="ECO:0000256" key="2">
    <source>
        <dbReference type="ARBA" id="ARBA00022692"/>
    </source>
</evidence>
<dbReference type="InterPro" id="IPR004864">
    <property type="entry name" value="LEA_2"/>
</dbReference>
<evidence type="ECO:0000256" key="6">
    <source>
        <dbReference type="SAM" id="Phobius"/>
    </source>
</evidence>
<evidence type="ECO:0000313" key="9">
    <source>
        <dbReference type="Proteomes" id="UP000447434"/>
    </source>
</evidence>
<sequence>MAELGKNPSTGCFHKQPGRSADASSTNHYSGLSDIDSNNMDYRDKTRCHRCCSTFCVWSCLSLFILILIFLFIAISYLIFLQVGLPQFNVRSLNITKLEVDNNSEQLHAIISLGIRVSNKNEKMEILYGPLFVDVISEEVALGNAIVEGFSQKAQNDTNLDMQMTISNAKVDRDAVESLKSDIDSKEMVFDVYVGGHIGFKIGSMHMTNVPFLSSCHEIKQMDVDFGRRPACDVKMFSFRLISNR</sequence>
<feature type="transmembrane region" description="Helical" evidence="6">
    <location>
        <begin position="55"/>
        <end position="80"/>
    </location>
</feature>
<evidence type="ECO:0000256" key="1">
    <source>
        <dbReference type="ARBA" id="ARBA00004167"/>
    </source>
</evidence>
<dbReference type="GO" id="GO:0098542">
    <property type="term" value="P:defense response to other organism"/>
    <property type="evidence" value="ECO:0007669"/>
    <property type="project" value="InterPro"/>
</dbReference>
<protein>
    <submittedName>
        <fullName evidence="8">Putative Late embryogenesis abundant protein, LEA-14</fullName>
    </submittedName>
</protein>
<accession>A0A6A4P5S6</accession>
<keyword evidence="9" id="KW-1185">Reference proteome</keyword>
<dbReference type="AlphaFoldDB" id="A0A6A4P5S6"/>
<keyword evidence="4 6" id="KW-0472">Membrane</keyword>
<feature type="region of interest" description="Disordered" evidence="5">
    <location>
        <begin position="1"/>
        <end position="28"/>
    </location>
</feature>
<evidence type="ECO:0000256" key="3">
    <source>
        <dbReference type="ARBA" id="ARBA00022989"/>
    </source>
</evidence>
<gene>
    <name evidence="8" type="ORF">Lalb_Chr18g0054121</name>
</gene>
<organism evidence="8 9">
    <name type="scientific">Lupinus albus</name>
    <name type="common">White lupine</name>
    <name type="synonym">Lupinus termis</name>
    <dbReference type="NCBI Taxonomy" id="3870"/>
    <lineage>
        <taxon>Eukaryota</taxon>
        <taxon>Viridiplantae</taxon>
        <taxon>Streptophyta</taxon>
        <taxon>Embryophyta</taxon>
        <taxon>Tracheophyta</taxon>
        <taxon>Spermatophyta</taxon>
        <taxon>Magnoliopsida</taxon>
        <taxon>eudicotyledons</taxon>
        <taxon>Gunneridae</taxon>
        <taxon>Pentapetalae</taxon>
        <taxon>rosids</taxon>
        <taxon>fabids</taxon>
        <taxon>Fabales</taxon>
        <taxon>Fabaceae</taxon>
        <taxon>Papilionoideae</taxon>
        <taxon>50 kb inversion clade</taxon>
        <taxon>genistoids sensu lato</taxon>
        <taxon>core genistoids</taxon>
        <taxon>Genisteae</taxon>
        <taxon>Lupinus</taxon>
    </lineage>
</organism>
<dbReference type="OrthoDB" id="1526082at2759"/>
<comment type="subcellular location">
    <subcellularLocation>
        <location evidence="1">Membrane</location>
        <topology evidence="1">Single-pass membrane protein</topology>
    </subcellularLocation>
</comment>
<evidence type="ECO:0000313" key="8">
    <source>
        <dbReference type="EMBL" id="KAE9594468.1"/>
    </source>
</evidence>
<comment type="caution">
    <text evidence="8">The sequence shown here is derived from an EMBL/GenBank/DDBJ whole genome shotgun (WGS) entry which is preliminary data.</text>
</comment>
<dbReference type="Pfam" id="PF03168">
    <property type="entry name" value="LEA_2"/>
    <property type="match status" value="1"/>
</dbReference>
<dbReference type="GO" id="GO:0005886">
    <property type="term" value="C:plasma membrane"/>
    <property type="evidence" value="ECO:0007669"/>
    <property type="project" value="TreeGrafter"/>
</dbReference>
<feature type="domain" description="Late embryogenesis abundant protein LEA-2 subgroup" evidence="7">
    <location>
        <begin position="115"/>
        <end position="198"/>
    </location>
</feature>
<proteinExistence type="predicted"/>
<reference evidence="9" key="1">
    <citation type="journal article" date="2020" name="Nat. Commun.">
        <title>Genome sequence of the cluster root forming white lupin.</title>
        <authorList>
            <person name="Hufnagel B."/>
            <person name="Marques A."/>
            <person name="Soriano A."/>
            <person name="Marques L."/>
            <person name="Divol F."/>
            <person name="Doumas P."/>
            <person name="Sallet E."/>
            <person name="Mancinotti D."/>
            <person name="Carrere S."/>
            <person name="Marande W."/>
            <person name="Arribat S."/>
            <person name="Keller J."/>
            <person name="Huneau C."/>
            <person name="Blein T."/>
            <person name="Aime D."/>
            <person name="Laguerre M."/>
            <person name="Taylor J."/>
            <person name="Schubert V."/>
            <person name="Nelson M."/>
            <person name="Geu-Flores F."/>
            <person name="Crespi M."/>
            <person name="Gallardo-Guerrero K."/>
            <person name="Delaux P.-M."/>
            <person name="Salse J."/>
            <person name="Berges H."/>
            <person name="Guyot R."/>
            <person name="Gouzy J."/>
            <person name="Peret B."/>
        </authorList>
    </citation>
    <scope>NUCLEOTIDE SEQUENCE [LARGE SCALE GENOMIC DNA]</scope>
    <source>
        <strain evidence="9">cv. Amiga</strain>
    </source>
</reference>
<evidence type="ECO:0000256" key="5">
    <source>
        <dbReference type="SAM" id="MobiDB-lite"/>
    </source>
</evidence>
<dbReference type="EMBL" id="WOCE01000018">
    <property type="protein sequence ID" value="KAE9594468.1"/>
    <property type="molecule type" value="Genomic_DNA"/>
</dbReference>
<name>A0A6A4P5S6_LUPAL</name>
<dbReference type="InterPro" id="IPR044839">
    <property type="entry name" value="NDR1-like"/>
</dbReference>
<keyword evidence="2 6" id="KW-0812">Transmembrane</keyword>
<evidence type="ECO:0000259" key="7">
    <source>
        <dbReference type="Pfam" id="PF03168"/>
    </source>
</evidence>
<dbReference type="PANTHER" id="PTHR31234">
    <property type="entry name" value="LATE EMBRYOGENESIS ABUNDANT (LEA) HYDROXYPROLINE-RICH GLYCOPROTEIN FAMILY"/>
    <property type="match status" value="1"/>
</dbReference>
<evidence type="ECO:0000256" key="4">
    <source>
        <dbReference type="ARBA" id="ARBA00023136"/>
    </source>
</evidence>
<dbReference type="Proteomes" id="UP000447434">
    <property type="component" value="Chromosome 18"/>
</dbReference>
<dbReference type="PANTHER" id="PTHR31234:SF32">
    <property type="entry name" value="LATE EMBRYOGENESIS ABUNDANT (LEA) HYDROXYPROLINE-RICH GLYCOPROTEIN FAMILY"/>
    <property type="match status" value="1"/>
</dbReference>
<keyword evidence="3 6" id="KW-1133">Transmembrane helix</keyword>